<dbReference type="Proteomes" id="UP001144673">
    <property type="component" value="Chromosome 5"/>
</dbReference>
<dbReference type="PANTHER" id="PTHR10443:SF12">
    <property type="entry name" value="DIPEPTIDASE"/>
    <property type="match status" value="1"/>
</dbReference>
<keyword evidence="2" id="KW-0482">Metalloprotease</keyword>
<keyword evidence="1 2" id="KW-0224">Dipeptidase</keyword>
<proteinExistence type="inferred from homology"/>
<keyword evidence="2" id="KW-0645">Protease</keyword>
<dbReference type="InterPro" id="IPR008257">
    <property type="entry name" value="Pept_M19"/>
</dbReference>
<dbReference type="Pfam" id="PF01244">
    <property type="entry name" value="Peptidase_M19"/>
    <property type="match status" value="1"/>
</dbReference>
<name>A0A9W8QEX2_AKAMU</name>
<accession>A0A9W8QEX2</accession>
<dbReference type="SUPFAM" id="SSF51556">
    <property type="entry name" value="Metallo-dependent hydrolases"/>
    <property type="match status" value="1"/>
</dbReference>
<organism evidence="3 4">
    <name type="scientific">Akanthomyces muscarius</name>
    <name type="common">Entomopathogenic fungus</name>
    <name type="synonym">Lecanicillium muscarium</name>
    <dbReference type="NCBI Taxonomy" id="2231603"/>
    <lineage>
        <taxon>Eukaryota</taxon>
        <taxon>Fungi</taxon>
        <taxon>Dikarya</taxon>
        <taxon>Ascomycota</taxon>
        <taxon>Pezizomycotina</taxon>
        <taxon>Sordariomycetes</taxon>
        <taxon>Hypocreomycetidae</taxon>
        <taxon>Hypocreales</taxon>
        <taxon>Cordycipitaceae</taxon>
        <taxon>Akanthomyces</taxon>
    </lineage>
</organism>
<sequence>MPDLDASSVRQENGHHGLLARAMDLLHRTPLIDGHNDFPYILRGLHSGGDNDASLIISEMPIGQTDLTRLEKGRLGGQFWSAFVPCSRDKALDADLVAVRDTLQQIDLIHRLIAQNPRRLAFAHDSASVWEAFHSGRIASLIGVEGLHQIGGSFSALRLLHRLGVRYITLCHDSHNEFVDSSTPAEPLHGGLSKSGEEVIREMNQTGLIIDLSHTSHDTQRHVLQASHAPVIFSHSSCFALKPHPRNVPDDILRSLAANNGVVMICFLPSLSGLATTDPPTPATVATVADHVVHVGERIGYAHVGIGSDFDGMLEGPAGLDDVSAYPALVAELMRRELSDEILAGILGGNVLRVLDDVARYASVASRRPEAADGRVCDSIDVVWTPEQQKMLTDKGIERRAAAHLG</sequence>
<dbReference type="GO" id="GO:0070573">
    <property type="term" value="F:metallodipeptidase activity"/>
    <property type="evidence" value="ECO:0007669"/>
    <property type="project" value="InterPro"/>
</dbReference>
<comment type="catalytic activity">
    <reaction evidence="2">
        <text>an L-aminoacyl-L-amino acid + H2O = 2 an L-alpha-amino acid</text>
        <dbReference type="Rhea" id="RHEA:48940"/>
        <dbReference type="ChEBI" id="CHEBI:15377"/>
        <dbReference type="ChEBI" id="CHEBI:59869"/>
        <dbReference type="ChEBI" id="CHEBI:77460"/>
        <dbReference type="EC" id="3.4.13.19"/>
    </reaction>
</comment>
<dbReference type="AlphaFoldDB" id="A0A9W8QEX2"/>
<dbReference type="GO" id="GO:0046872">
    <property type="term" value="F:metal ion binding"/>
    <property type="evidence" value="ECO:0007669"/>
    <property type="project" value="UniProtKB-UniRule"/>
</dbReference>
<comment type="similarity">
    <text evidence="2">Belongs to the metallo-dependent hydrolases superfamily. Peptidase M19 family.</text>
</comment>
<dbReference type="GO" id="GO:0006508">
    <property type="term" value="P:proteolysis"/>
    <property type="evidence" value="ECO:0007669"/>
    <property type="project" value="UniProtKB-KW"/>
</dbReference>
<dbReference type="PANTHER" id="PTHR10443">
    <property type="entry name" value="MICROSOMAL DIPEPTIDASE"/>
    <property type="match status" value="1"/>
</dbReference>
<evidence type="ECO:0000313" key="4">
    <source>
        <dbReference type="Proteomes" id="UP001144673"/>
    </source>
</evidence>
<dbReference type="PROSITE" id="PS51365">
    <property type="entry name" value="RENAL_DIPEPTIDASE_2"/>
    <property type="match status" value="1"/>
</dbReference>
<dbReference type="Gene3D" id="3.20.20.140">
    <property type="entry name" value="Metal-dependent hydrolases"/>
    <property type="match status" value="1"/>
</dbReference>
<dbReference type="InterPro" id="IPR032466">
    <property type="entry name" value="Metal_Hydrolase"/>
</dbReference>
<comment type="cofactor">
    <cofactor evidence="2">
        <name>Zn(2+)</name>
        <dbReference type="ChEBI" id="CHEBI:29105"/>
    </cofactor>
</comment>
<dbReference type="EMBL" id="JAJHUN010000008">
    <property type="protein sequence ID" value="KAJ4153653.1"/>
    <property type="molecule type" value="Genomic_DNA"/>
</dbReference>
<keyword evidence="2" id="KW-0479">Metal-binding</keyword>
<dbReference type="GeneID" id="80897292"/>
<keyword evidence="4" id="KW-1185">Reference proteome</keyword>
<dbReference type="EC" id="3.4.13.19" evidence="2"/>
<evidence type="ECO:0000256" key="1">
    <source>
        <dbReference type="ARBA" id="ARBA00022997"/>
    </source>
</evidence>
<gene>
    <name evidence="3" type="ORF">LMH87_010133</name>
</gene>
<keyword evidence="2" id="KW-0378">Hydrolase</keyword>
<comment type="caution">
    <text evidence="3">The sequence shown here is derived from an EMBL/GenBank/DDBJ whole genome shotgun (WGS) entry which is preliminary data.</text>
</comment>
<dbReference type="KEGG" id="amus:LMH87_010133"/>
<dbReference type="CDD" id="cd01301">
    <property type="entry name" value="rDP_like"/>
    <property type="match status" value="1"/>
</dbReference>
<evidence type="ECO:0000313" key="3">
    <source>
        <dbReference type="EMBL" id="KAJ4153653.1"/>
    </source>
</evidence>
<reference evidence="3" key="1">
    <citation type="journal article" date="2023" name="Access Microbiol">
        <title>De-novo genome assembly for Akanthomyces muscarius, a biocontrol agent of insect agricultural pests.</title>
        <authorList>
            <person name="Erdos Z."/>
            <person name="Studholme D.J."/>
            <person name="Raymond B."/>
            <person name="Sharma M."/>
        </authorList>
    </citation>
    <scope>NUCLEOTIDE SEQUENCE</scope>
    <source>
        <strain evidence="3">Ve6</strain>
    </source>
</reference>
<keyword evidence="2" id="KW-0862">Zinc</keyword>
<evidence type="ECO:0000256" key="2">
    <source>
        <dbReference type="RuleBase" id="RU341113"/>
    </source>
</evidence>
<dbReference type="RefSeq" id="XP_056054311.1">
    <property type="nucleotide sequence ID" value="XM_056197242.1"/>
</dbReference>
<protein>
    <recommendedName>
        <fullName evidence="2">Dipeptidase</fullName>
        <ecNumber evidence="2">3.4.13.19</ecNumber>
    </recommendedName>
</protein>